<dbReference type="PANTHER" id="PTHR35789">
    <property type="entry name" value="SPORE GERMINATION PROTEIN B3"/>
    <property type="match status" value="1"/>
</dbReference>
<dbReference type="Proteomes" id="UP000192527">
    <property type="component" value="Chromosome"/>
</dbReference>
<name>A0A1W5ZZT3_9BACI</name>
<dbReference type="AlphaFoldDB" id="A0A1W5ZZT3"/>
<dbReference type="Pfam" id="PF05504">
    <property type="entry name" value="Spore_GerAC"/>
    <property type="match status" value="1"/>
</dbReference>
<accession>A0A1W5ZZT3</accession>
<evidence type="ECO:0000313" key="11">
    <source>
        <dbReference type="Proteomes" id="UP000192527"/>
    </source>
</evidence>
<dbReference type="GO" id="GO:0009847">
    <property type="term" value="P:spore germination"/>
    <property type="evidence" value="ECO:0007669"/>
    <property type="project" value="InterPro"/>
</dbReference>
<evidence type="ECO:0000256" key="4">
    <source>
        <dbReference type="ARBA" id="ARBA00022729"/>
    </source>
</evidence>
<dbReference type="InterPro" id="IPR038501">
    <property type="entry name" value="Spore_GerAC_C_sf"/>
</dbReference>
<dbReference type="Gene3D" id="6.20.190.10">
    <property type="entry name" value="Nutrient germinant receptor protein C, domain 1"/>
    <property type="match status" value="1"/>
</dbReference>
<proteinExistence type="inferred from homology"/>
<comment type="subcellular location">
    <subcellularLocation>
        <location evidence="1">Membrane</location>
        <topology evidence="1">Lipid-anchor</topology>
    </subcellularLocation>
</comment>
<keyword evidence="6" id="KW-0564">Palmitate</keyword>
<dbReference type="OrthoDB" id="9816067at2"/>
<keyword evidence="4" id="KW-0732">Signal</keyword>
<gene>
    <name evidence="10" type="ORF">HM131_18980</name>
</gene>
<feature type="domain" description="Spore germination protein N-terminal" evidence="9">
    <location>
        <begin position="29"/>
        <end position="205"/>
    </location>
</feature>
<keyword evidence="11" id="KW-1185">Reference proteome</keyword>
<evidence type="ECO:0000256" key="3">
    <source>
        <dbReference type="ARBA" id="ARBA00022544"/>
    </source>
</evidence>
<dbReference type="Gene3D" id="3.30.300.210">
    <property type="entry name" value="Nutrient germinant receptor protein C, domain 3"/>
    <property type="match status" value="1"/>
</dbReference>
<dbReference type="InterPro" id="IPR057336">
    <property type="entry name" value="GerAC_N"/>
</dbReference>
<evidence type="ECO:0000256" key="1">
    <source>
        <dbReference type="ARBA" id="ARBA00004635"/>
    </source>
</evidence>
<evidence type="ECO:0000256" key="2">
    <source>
        <dbReference type="ARBA" id="ARBA00007886"/>
    </source>
</evidence>
<keyword evidence="3" id="KW-0309">Germination</keyword>
<protein>
    <submittedName>
        <fullName evidence="10">Uncharacterized protein</fullName>
    </submittedName>
</protein>
<organism evidence="10 11">
    <name type="scientific">Halobacillus mangrovi</name>
    <dbReference type="NCBI Taxonomy" id="402384"/>
    <lineage>
        <taxon>Bacteria</taxon>
        <taxon>Bacillati</taxon>
        <taxon>Bacillota</taxon>
        <taxon>Bacilli</taxon>
        <taxon>Bacillales</taxon>
        <taxon>Bacillaceae</taxon>
        <taxon>Halobacillus</taxon>
    </lineage>
</organism>
<evidence type="ECO:0000259" key="9">
    <source>
        <dbReference type="Pfam" id="PF25198"/>
    </source>
</evidence>
<dbReference type="InterPro" id="IPR008844">
    <property type="entry name" value="Spore_GerAC-like"/>
</dbReference>
<dbReference type="KEGG" id="hmn:HM131_18980"/>
<reference evidence="10 11" key="1">
    <citation type="submission" date="2017-04" db="EMBL/GenBank/DDBJ databases">
        <title>The whole genome sequencing and assembly of Halobacillus mangrovi strain.</title>
        <authorList>
            <person name="Lee S.-J."/>
            <person name="Park M.-K."/>
            <person name="Kim J.-Y."/>
            <person name="Lee Y.-J."/>
            <person name="Yi H."/>
            <person name="Bahn Y.-S."/>
            <person name="Kim J.F."/>
            <person name="Lee D.-W."/>
        </authorList>
    </citation>
    <scope>NUCLEOTIDE SEQUENCE [LARGE SCALE GENOMIC DNA]</scope>
    <source>
        <strain evidence="10 11">KTB 131</strain>
    </source>
</reference>
<evidence type="ECO:0000259" key="8">
    <source>
        <dbReference type="Pfam" id="PF05504"/>
    </source>
</evidence>
<comment type="similarity">
    <text evidence="2">Belongs to the GerABKC lipoprotein family.</text>
</comment>
<dbReference type="EMBL" id="CP020772">
    <property type="protein sequence ID" value="ARI78793.1"/>
    <property type="molecule type" value="Genomic_DNA"/>
</dbReference>
<evidence type="ECO:0000256" key="7">
    <source>
        <dbReference type="ARBA" id="ARBA00023288"/>
    </source>
</evidence>
<dbReference type="InterPro" id="IPR046953">
    <property type="entry name" value="Spore_GerAC-like_C"/>
</dbReference>
<evidence type="ECO:0000313" key="10">
    <source>
        <dbReference type="EMBL" id="ARI78793.1"/>
    </source>
</evidence>
<dbReference type="NCBIfam" id="TIGR02887">
    <property type="entry name" value="spore_ger_x_C"/>
    <property type="match status" value="1"/>
</dbReference>
<keyword evidence="5" id="KW-0472">Membrane</keyword>
<sequence length="406" mass="45422">MVTPMASRRLVTIIMLIVVTSLLTGCWNSREMDGFSIVTALGIDKVEEEGRYEVTIELVNPAEVVGGEQSTPGRASTTTIYSAKGDTLISAIRRVSEQTPRKIYFPYTQTVVFGEGLARSGIEVIFDLLERNQEFRSTPRVLIAKDNTAKNILSILSPLEKIPGQKLVKTSEVSGQTLGETLQVKIMEFVKKLTSDGIEPLASGVSILGQSKDGESTANIEQTTPNSLIKSEGLAIFKKGKLIRWVDREKARGMLWIINKIDSTIVNLSCDEKPNAISFNVTDTRTSLRATETNGIPTIDIHVKQEGEMEEVLCEIDLTNRDTISKIEKQIEEKTKVEIEQAIQIAKEENSDVFGFGEAINRENPKIWREKIKKDYEEIFPELKVNIKVDSYVIETGMRKESYIKE</sequence>
<dbReference type="GO" id="GO:0016020">
    <property type="term" value="C:membrane"/>
    <property type="evidence" value="ECO:0007669"/>
    <property type="project" value="UniProtKB-SubCell"/>
</dbReference>
<evidence type="ECO:0000256" key="5">
    <source>
        <dbReference type="ARBA" id="ARBA00023136"/>
    </source>
</evidence>
<evidence type="ECO:0000256" key="6">
    <source>
        <dbReference type="ARBA" id="ARBA00023139"/>
    </source>
</evidence>
<dbReference type="PANTHER" id="PTHR35789:SF1">
    <property type="entry name" value="SPORE GERMINATION PROTEIN B3"/>
    <property type="match status" value="1"/>
</dbReference>
<feature type="domain" description="Spore germination GerAC-like C-terminal" evidence="8">
    <location>
        <begin position="232"/>
        <end position="397"/>
    </location>
</feature>
<keyword evidence="7" id="KW-0449">Lipoprotein</keyword>
<dbReference type="STRING" id="402384.HM131_18980"/>
<dbReference type="Pfam" id="PF25198">
    <property type="entry name" value="Spore_GerAC_N"/>
    <property type="match status" value="1"/>
</dbReference>